<dbReference type="OrthoDB" id="10266980at2759"/>
<evidence type="ECO:0000256" key="5">
    <source>
        <dbReference type="PROSITE-ProRule" id="PRU00205"/>
    </source>
</evidence>
<name>S8CI23_9LAMI</name>
<dbReference type="InterPro" id="IPR006634">
    <property type="entry name" value="TLC-dom"/>
</dbReference>
<sequence>TKELRCVYSILAGTLICKIVYDLTNAISGAFVIAYTKLTSQQKLEWNNRGFSTFHSIVVTCGCLYFLFISDLFKDSENGPSIVYRSSVSSDALLGFSLGYFLSDLAMILYYYPALGGYEYIVHHGLSLFSIFQSLTLSQVQFYTMMVLFTEVTTPFVNLRWYLDVSGLKNGKIYLWNGVALFFGWLAARIVLFLYLLYHAYLHFDEVRQVSGVCFYTLFCVPPALAAMNVYWFSKIARGMVKTLAKADHRQ</sequence>
<dbReference type="PANTHER" id="PTHR13439">
    <property type="entry name" value="CT120 PROTEIN"/>
    <property type="match status" value="1"/>
</dbReference>
<feature type="transmembrane region" description="Helical" evidence="6">
    <location>
        <begin position="93"/>
        <end position="112"/>
    </location>
</feature>
<evidence type="ECO:0000256" key="3">
    <source>
        <dbReference type="ARBA" id="ARBA00022989"/>
    </source>
</evidence>
<feature type="non-terminal residue" evidence="8">
    <location>
        <position position="1"/>
    </location>
</feature>
<dbReference type="GO" id="GO:0005783">
    <property type="term" value="C:endoplasmic reticulum"/>
    <property type="evidence" value="ECO:0007669"/>
    <property type="project" value="TreeGrafter"/>
</dbReference>
<comment type="subcellular location">
    <subcellularLocation>
        <location evidence="1">Membrane</location>
        <topology evidence="1">Multi-pass membrane protein</topology>
    </subcellularLocation>
</comment>
<keyword evidence="4 5" id="KW-0472">Membrane</keyword>
<feature type="transmembrane region" description="Helical" evidence="6">
    <location>
        <begin position="7"/>
        <end position="34"/>
    </location>
</feature>
<dbReference type="AlphaFoldDB" id="S8CI23"/>
<dbReference type="GO" id="GO:0016020">
    <property type="term" value="C:membrane"/>
    <property type="evidence" value="ECO:0007669"/>
    <property type="project" value="UniProtKB-SubCell"/>
</dbReference>
<protein>
    <recommendedName>
        <fullName evidence="7">TLC domain-containing protein</fullName>
    </recommendedName>
</protein>
<accession>S8CI23</accession>
<evidence type="ECO:0000256" key="2">
    <source>
        <dbReference type="ARBA" id="ARBA00022692"/>
    </source>
</evidence>
<evidence type="ECO:0000256" key="4">
    <source>
        <dbReference type="ARBA" id="ARBA00023136"/>
    </source>
</evidence>
<dbReference type="PANTHER" id="PTHR13439:SF0">
    <property type="entry name" value="TOPOISOMERASE I DAMAGE AFFECTED PROTEIN 4"/>
    <property type="match status" value="1"/>
</dbReference>
<feature type="transmembrane region" description="Helical" evidence="6">
    <location>
        <begin position="54"/>
        <end position="73"/>
    </location>
</feature>
<comment type="caution">
    <text evidence="8">The sequence shown here is derived from an EMBL/GenBank/DDBJ whole genome shotgun (WGS) entry which is preliminary data.</text>
</comment>
<dbReference type="GO" id="GO:0055088">
    <property type="term" value="P:lipid homeostasis"/>
    <property type="evidence" value="ECO:0007669"/>
    <property type="project" value="TreeGrafter"/>
</dbReference>
<feature type="transmembrane region" description="Helical" evidence="6">
    <location>
        <begin position="175"/>
        <end position="198"/>
    </location>
</feature>
<proteinExistence type="predicted"/>
<organism evidence="8 9">
    <name type="scientific">Genlisea aurea</name>
    <dbReference type="NCBI Taxonomy" id="192259"/>
    <lineage>
        <taxon>Eukaryota</taxon>
        <taxon>Viridiplantae</taxon>
        <taxon>Streptophyta</taxon>
        <taxon>Embryophyta</taxon>
        <taxon>Tracheophyta</taxon>
        <taxon>Spermatophyta</taxon>
        <taxon>Magnoliopsida</taxon>
        <taxon>eudicotyledons</taxon>
        <taxon>Gunneridae</taxon>
        <taxon>Pentapetalae</taxon>
        <taxon>asterids</taxon>
        <taxon>lamiids</taxon>
        <taxon>Lamiales</taxon>
        <taxon>Lentibulariaceae</taxon>
        <taxon>Genlisea</taxon>
    </lineage>
</organism>
<keyword evidence="9" id="KW-1185">Reference proteome</keyword>
<evidence type="ECO:0000259" key="7">
    <source>
        <dbReference type="PROSITE" id="PS50922"/>
    </source>
</evidence>
<dbReference type="InterPro" id="IPR050846">
    <property type="entry name" value="TLCD"/>
</dbReference>
<dbReference type="PROSITE" id="PS50922">
    <property type="entry name" value="TLC"/>
    <property type="match status" value="1"/>
</dbReference>
<feature type="transmembrane region" description="Helical" evidence="6">
    <location>
        <begin position="142"/>
        <end position="163"/>
    </location>
</feature>
<feature type="transmembrane region" description="Helical" evidence="6">
    <location>
        <begin position="210"/>
        <end position="233"/>
    </location>
</feature>
<dbReference type="EMBL" id="AUSU01003540">
    <property type="protein sequence ID" value="EPS66679.1"/>
    <property type="molecule type" value="Genomic_DNA"/>
</dbReference>
<evidence type="ECO:0000256" key="6">
    <source>
        <dbReference type="SAM" id="Phobius"/>
    </source>
</evidence>
<evidence type="ECO:0000313" key="8">
    <source>
        <dbReference type="EMBL" id="EPS66679.1"/>
    </source>
</evidence>
<evidence type="ECO:0000313" key="9">
    <source>
        <dbReference type="Proteomes" id="UP000015453"/>
    </source>
</evidence>
<feature type="domain" description="TLC" evidence="7">
    <location>
        <begin position="41"/>
        <end position="245"/>
    </location>
</feature>
<gene>
    <name evidence="8" type="ORF">M569_08102</name>
</gene>
<reference evidence="8 9" key="1">
    <citation type="journal article" date="2013" name="BMC Genomics">
        <title>The miniature genome of a carnivorous plant Genlisea aurea contains a low number of genes and short non-coding sequences.</title>
        <authorList>
            <person name="Leushkin E.V."/>
            <person name="Sutormin R.A."/>
            <person name="Nabieva E.R."/>
            <person name="Penin A.A."/>
            <person name="Kondrashov A.S."/>
            <person name="Logacheva M.D."/>
        </authorList>
    </citation>
    <scope>NUCLEOTIDE SEQUENCE [LARGE SCALE GENOMIC DNA]</scope>
</reference>
<dbReference type="Pfam" id="PF03798">
    <property type="entry name" value="TRAM_LAG1_CLN8"/>
    <property type="match status" value="1"/>
</dbReference>
<keyword evidence="2 5" id="KW-0812">Transmembrane</keyword>
<dbReference type="Proteomes" id="UP000015453">
    <property type="component" value="Unassembled WGS sequence"/>
</dbReference>
<evidence type="ECO:0000256" key="1">
    <source>
        <dbReference type="ARBA" id="ARBA00004141"/>
    </source>
</evidence>
<dbReference type="SMART" id="SM00724">
    <property type="entry name" value="TLC"/>
    <property type="match status" value="1"/>
</dbReference>
<keyword evidence="3 6" id="KW-1133">Transmembrane helix</keyword>